<feature type="region of interest" description="Disordered" evidence="1">
    <location>
        <begin position="228"/>
        <end position="368"/>
    </location>
</feature>
<protein>
    <submittedName>
        <fullName evidence="2">Uncharacterized protein</fullName>
    </submittedName>
</protein>
<dbReference type="OrthoDB" id="2563900at2759"/>
<comment type="caution">
    <text evidence="2">The sequence shown here is derived from an EMBL/GenBank/DDBJ whole genome shotgun (WGS) entry which is preliminary data.</text>
</comment>
<dbReference type="Proteomes" id="UP000559027">
    <property type="component" value="Unassembled WGS sequence"/>
</dbReference>
<keyword evidence="3" id="KW-1185">Reference proteome</keyword>
<feature type="compositionally biased region" description="Low complexity" evidence="1">
    <location>
        <begin position="412"/>
        <end position="427"/>
    </location>
</feature>
<feature type="compositionally biased region" description="Low complexity" evidence="1">
    <location>
        <begin position="72"/>
        <end position="102"/>
    </location>
</feature>
<evidence type="ECO:0000313" key="2">
    <source>
        <dbReference type="EMBL" id="KAF5344448.1"/>
    </source>
</evidence>
<accession>A0A8H5CN02</accession>
<evidence type="ECO:0000313" key="3">
    <source>
        <dbReference type="Proteomes" id="UP000559027"/>
    </source>
</evidence>
<evidence type="ECO:0000256" key="1">
    <source>
        <dbReference type="SAM" id="MobiDB-lite"/>
    </source>
</evidence>
<gene>
    <name evidence="2" type="ORF">D9756_011289</name>
</gene>
<name>A0A8H5CN02_9AGAR</name>
<feature type="compositionally biased region" description="Polar residues" evidence="1">
    <location>
        <begin position="248"/>
        <end position="263"/>
    </location>
</feature>
<feature type="region of interest" description="Disordered" evidence="1">
    <location>
        <begin position="390"/>
        <end position="441"/>
    </location>
</feature>
<feature type="compositionally biased region" description="Low complexity" evidence="1">
    <location>
        <begin position="298"/>
        <end position="356"/>
    </location>
</feature>
<dbReference type="AlphaFoldDB" id="A0A8H5CN02"/>
<sequence>MCLCGWTNEWDWAEGEAEESDHDGEKPIRVVVRERLSQQGYIGQRGWLAPFSLANSMDSELRHMTSAGHLASQRSSNRNNRLGSRSPNSIPSSPTSVHSSSSAIFERDIEPIAPPSPPFLGQNPHRIPRAKGTEQLEHAVPSVLDSAASILAGIDESPESSVLDHISVVAPAPPAAFDSILARSPGSGFASPIGSFRSRSPSPLGLRVATGAPGVVQSSIPILNIPPPMSTSPSHSAVSSSSPPLAQGTHTVPSFTPRSTLPSNAGVPPNSVITHPPPPAIVTPPLNRIESSESSPMTETARGHAATATTATTAPQSQSGTTTTTIPASGAQHTSMTSSNSHTSPTTSPLPLNLSHPPSPTHGPTKRLSFMSYSDLLTSTPTSTLPLSSLTTSASTIDPPPHIPALSGVTGGTSPSLLSPSSPSGGTRKTSSTATSLRGFALPHAHNRDSIVMMDDVGGEWEREGLGRGLEERLEALSAIPPPHQHQHPQQVVMKT</sequence>
<reference evidence="2 3" key="1">
    <citation type="journal article" date="2020" name="ISME J.">
        <title>Uncovering the hidden diversity of litter-decomposition mechanisms in mushroom-forming fungi.</title>
        <authorList>
            <person name="Floudas D."/>
            <person name="Bentzer J."/>
            <person name="Ahren D."/>
            <person name="Johansson T."/>
            <person name="Persson P."/>
            <person name="Tunlid A."/>
        </authorList>
    </citation>
    <scope>NUCLEOTIDE SEQUENCE [LARGE SCALE GENOMIC DNA]</scope>
    <source>
        <strain evidence="2 3">CBS 146.42</strain>
    </source>
</reference>
<dbReference type="EMBL" id="JAACJO010000064">
    <property type="protein sequence ID" value="KAF5344448.1"/>
    <property type="molecule type" value="Genomic_DNA"/>
</dbReference>
<feature type="region of interest" description="Disordered" evidence="1">
    <location>
        <begin position="66"/>
        <end position="103"/>
    </location>
</feature>
<feature type="compositionally biased region" description="Low complexity" evidence="1">
    <location>
        <begin position="231"/>
        <end position="244"/>
    </location>
</feature>
<organism evidence="2 3">
    <name type="scientific">Leucocoprinus leucothites</name>
    <dbReference type="NCBI Taxonomy" id="201217"/>
    <lineage>
        <taxon>Eukaryota</taxon>
        <taxon>Fungi</taxon>
        <taxon>Dikarya</taxon>
        <taxon>Basidiomycota</taxon>
        <taxon>Agaricomycotina</taxon>
        <taxon>Agaricomycetes</taxon>
        <taxon>Agaricomycetidae</taxon>
        <taxon>Agaricales</taxon>
        <taxon>Agaricineae</taxon>
        <taxon>Agaricaceae</taxon>
        <taxon>Leucocoprinus</taxon>
    </lineage>
</organism>
<proteinExistence type="predicted"/>